<dbReference type="OrthoDB" id="1711174at2759"/>
<reference evidence="4" key="1">
    <citation type="submission" date="2025-08" db="UniProtKB">
        <authorList>
            <consortium name="RefSeq"/>
        </authorList>
    </citation>
    <scope>IDENTIFICATION</scope>
</reference>
<evidence type="ECO:0000256" key="1">
    <source>
        <dbReference type="SAM" id="MobiDB-lite"/>
    </source>
</evidence>
<keyword evidence="3" id="KW-1185">Reference proteome</keyword>
<dbReference type="Pfam" id="PF07727">
    <property type="entry name" value="RVT_2"/>
    <property type="match status" value="1"/>
</dbReference>
<organism evidence="3 4">
    <name type="scientific">Sesamum indicum</name>
    <name type="common">Oriental sesame</name>
    <name type="synonym">Sesamum orientale</name>
    <dbReference type="NCBI Taxonomy" id="4182"/>
    <lineage>
        <taxon>Eukaryota</taxon>
        <taxon>Viridiplantae</taxon>
        <taxon>Streptophyta</taxon>
        <taxon>Embryophyta</taxon>
        <taxon>Tracheophyta</taxon>
        <taxon>Spermatophyta</taxon>
        <taxon>Magnoliopsida</taxon>
        <taxon>eudicotyledons</taxon>
        <taxon>Gunneridae</taxon>
        <taxon>Pentapetalae</taxon>
        <taxon>asterids</taxon>
        <taxon>lamiids</taxon>
        <taxon>Lamiales</taxon>
        <taxon>Pedaliaceae</taxon>
        <taxon>Sesamum</taxon>
    </lineage>
</organism>
<dbReference type="AlphaFoldDB" id="A0A8M8VAX6"/>
<evidence type="ECO:0000259" key="2">
    <source>
        <dbReference type="Pfam" id="PF07727"/>
    </source>
</evidence>
<dbReference type="InterPro" id="IPR013103">
    <property type="entry name" value="RVT_2"/>
</dbReference>
<evidence type="ECO:0000313" key="3">
    <source>
        <dbReference type="Proteomes" id="UP000504604"/>
    </source>
</evidence>
<name>A0A8M8VAX6_SESIN</name>
<dbReference type="Proteomes" id="UP000504604">
    <property type="component" value="Linkage group LG11"/>
</dbReference>
<dbReference type="InterPro" id="IPR043502">
    <property type="entry name" value="DNA/RNA_pol_sf"/>
</dbReference>
<dbReference type="KEGG" id="sind:110012824"/>
<accession>A0A8M8VAX6</accession>
<gene>
    <name evidence="4" type="primary">LOC110012824</name>
</gene>
<feature type="region of interest" description="Disordered" evidence="1">
    <location>
        <begin position="240"/>
        <end position="271"/>
    </location>
</feature>
<evidence type="ECO:0000313" key="4">
    <source>
        <dbReference type="RefSeq" id="XP_020553459.1"/>
    </source>
</evidence>
<sequence>MATTKEWPLQDVNNAFVHGFLEEDLYMTPLEGYHVAPGLHAPLGPLVLLVYVDDILVTGPSLPDIQFVKDYLHVLFTIKDIGDAQYFLGLEIARSSTRLYVSQTKYIADIIKDSGLGNAKSASTPLPRGLKLTPTSGDLLSNPSSYKSLLCTLLQIRCSRSEQSILELIATSYGTPTRKVSLSLFMFVALCRLLICSLSNKIQQIYEAHTNSMAFSAYCVLRTPSFDTFNNAHILNGQKPMEHRKDVKPAEDSPKHGAISTELSEHQVGGT</sequence>
<dbReference type="SUPFAM" id="SSF56672">
    <property type="entry name" value="DNA/RNA polymerases"/>
    <property type="match status" value="1"/>
</dbReference>
<dbReference type="GeneID" id="110012824"/>
<feature type="compositionally biased region" description="Basic and acidic residues" evidence="1">
    <location>
        <begin position="240"/>
        <end position="255"/>
    </location>
</feature>
<protein>
    <submittedName>
        <fullName evidence="4">Uncharacterized protein LOC110012824</fullName>
    </submittedName>
</protein>
<feature type="domain" description="Reverse transcriptase Ty1/copia-type" evidence="2">
    <location>
        <begin position="46"/>
        <end position="126"/>
    </location>
</feature>
<dbReference type="RefSeq" id="XP_020553459.1">
    <property type="nucleotide sequence ID" value="XM_020697800.1"/>
</dbReference>
<proteinExistence type="predicted"/>